<dbReference type="InterPro" id="IPR046945">
    <property type="entry name" value="RHMD-like"/>
</dbReference>
<dbReference type="InterPro" id="IPR036849">
    <property type="entry name" value="Enolase-like_C_sf"/>
</dbReference>
<dbReference type="SFLD" id="SFLDS00001">
    <property type="entry name" value="Enolase"/>
    <property type="match status" value="1"/>
</dbReference>
<evidence type="ECO:0000256" key="2">
    <source>
        <dbReference type="ARBA" id="ARBA00022723"/>
    </source>
</evidence>
<dbReference type="Gene3D" id="3.30.390.10">
    <property type="entry name" value="Enolase-like, N-terminal domain"/>
    <property type="match status" value="1"/>
</dbReference>
<dbReference type="SUPFAM" id="SSF54826">
    <property type="entry name" value="Enolase N-terminal domain-like"/>
    <property type="match status" value="1"/>
</dbReference>
<dbReference type="SMART" id="SM00922">
    <property type="entry name" value="MR_MLE"/>
    <property type="match status" value="1"/>
</dbReference>
<dbReference type="InterPro" id="IPR013342">
    <property type="entry name" value="Mandelate_racemase_C"/>
</dbReference>
<gene>
    <name evidence="5" type="ORF">VP395_05430</name>
</gene>
<evidence type="ECO:0000256" key="3">
    <source>
        <dbReference type="ARBA" id="ARBA00022842"/>
    </source>
</evidence>
<dbReference type="Pfam" id="PF13378">
    <property type="entry name" value="MR_MLE_C"/>
    <property type="match status" value="1"/>
</dbReference>
<evidence type="ECO:0000313" key="6">
    <source>
        <dbReference type="Proteomes" id="UP001416393"/>
    </source>
</evidence>
<organism evidence="5 6">
    <name type="scientific">Mariniflexile soesokkakense</name>
    <dbReference type="NCBI Taxonomy" id="1343160"/>
    <lineage>
        <taxon>Bacteria</taxon>
        <taxon>Pseudomonadati</taxon>
        <taxon>Bacteroidota</taxon>
        <taxon>Flavobacteriia</taxon>
        <taxon>Flavobacteriales</taxon>
        <taxon>Flavobacteriaceae</taxon>
        <taxon>Mariniflexile</taxon>
    </lineage>
</organism>
<dbReference type="EMBL" id="JAZHYP010000002">
    <property type="protein sequence ID" value="MEN3323158.1"/>
    <property type="molecule type" value="Genomic_DNA"/>
</dbReference>
<dbReference type="SUPFAM" id="SSF51604">
    <property type="entry name" value="Enolase C-terminal domain-like"/>
    <property type="match status" value="1"/>
</dbReference>
<reference evidence="5 6" key="1">
    <citation type="submission" date="2024-01" db="EMBL/GenBank/DDBJ databases">
        <title>Mariniflexile litorale sp. nov., isolated from the shallow sediments of the Sea of Japan.</title>
        <authorList>
            <person name="Romanenko L."/>
            <person name="Bystritskaya E."/>
            <person name="Isaeva M."/>
        </authorList>
    </citation>
    <scope>NUCLEOTIDE SEQUENCE [LARGE SCALE GENOMIC DNA]</scope>
    <source>
        <strain evidence="5 6">KCTC 32427</strain>
    </source>
</reference>
<protein>
    <submittedName>
        <fullName evidence="5">Mandelate racemase/muconate lactonizing enzyme family protein</fullName>
    </submittedName>
</protein>
<dbReference type="PANTHER" id="PTHR13794:SF58">
    <property type="entry name" value="MITOCHONDRIAL ENOLASE SUPERFAMILY MEMBER 1"/>
    <property type="match status" value="1"/>
</dbReference>
<proteinExistence type="predicted"/>
<dbReference type="RefSeq" id="WP_346240730.1">
    <property type="nucleotide sequence ID" value="NZ_JAZHYP010000002.1"/>
</dbReference>
<name>A0ABV0A8L1_9FLAO</name>
<dbReference type="Gene3D" id="3.20.20.120">
    <property type="entry name" value="Enolase-like C-terminal domain"/>
    <property type="match status" value="1"/>
</dbReference>
<comment type="caution">
    <text evidence="5">The sequence shown here is derived from an EMBL/GenBank/DDBJ whole genome shotgun (WGS) entry which is preliminary data.</text>
</comment>
<evidence type="ECO:0000256" key="1">
    <source>
        <dbReference type="ARBA" id="ARBA00001946"/>
    </source>
</evidence>
<evidence type="ECO:0000259" key="4">
    <source>
        <dbReference type="SMART" id="SM00922"/>
    </source>
</evidence>
<dbReference type="PANTHER" id="PTHR13794">
    <property type="entry name" value="ENOLASE SUPERFAMILY, MANDELATE RACEMASE"/>
    <property type="match status" value="1"/>
</dbReference>
<accession>A0ABV0A8L1</accession>
<keyword evidence="2" id="KW-0479">Metal-binding</keyword>
<keyword evidence="3" id="KW-0460">Magnesium</keyword>
<evidence type="ECO:0000313" key="5">
    <source>
        <dbReference type="EMBL" id="MEN3323158.1"/>
    </source>
</evidence>
<dbReference type="InterPro" id="IPR029065">
    <property type="entry name" value="Enolase_C-like"/>
</dbReference>
<dbReference type="Proteomes" id="UP001416393">
    <property type="component" value="Unassembled WGS sequence"/>
</dbReference>
<comment type="cofactor">
    <cofactor evidence="1">
        <name>Mg(2+)</name>
        <dbReference type="ChEBI" id="CHEBI:18420"/>
    </cofactor>
</comment>
<sequence length="417" mass="46336">MVYNRRNFLKTTAISSLAIPLVSCANLNKDDGLVDEQHLIDICNKPQLTIDTFKQPIIIESIELVNLGETYFIRTRSKDGIEGISVTNKQVDILYPIVLKSIIPFFIGKNALHLETLLDELYVYDSNYKMQGLALWCCVAWVEGSIIDLLGKSEGKHISDLFGVKLRNKVPIYVASGNRGTTPEEEIEILQQKIAETGAKAVKFKVGGRMSRNKDSIPNRSESLIELSRKVLGNEITIQADANGSYDVNKAIEIGKRLEGIGAYLFEEPCRFDNFEETKQVADALSIPISGGEQESSEYRFRKMISENVVQIVQPDLHYYGGFIRATRVAKMADSLGKPITVHISNRNAGYAEMVNFSSYTPNIGLFQELKTGMEATSDLFDPPIQVKEGFLNVPTAPGLGMGHAEYALKKAKTITI</sequence>
<feature type="domain" description="Mandelate racemase/muconate lactonizing enzyme C-terminal" evidence="4">
    <location>
        <begin position="183"/>
        <end position="288"/>
    </location>
</feature>
<keyword evidence="6" id="KW-1185">Reference proteome</keyword>
<dbReference type="CDD" id="cd03316">
    <property type="entry name" value="MR_like"/>
    <property type="match status" value="1"/>
</dbReference>
<dbReference type="InterPro" id="IPR029017">
    <property type="entry name" value="Enolase-like_N"/>
</dbReference>